<evidence type="ECO:0000313" key="3">
    <source>
        <dbReference type="Proteomes" id="UP000823619"/>
    </source>
</evidence>
<reference evidence="2" key="1">
    <citation type="submission" date="2020-10" db="EMBL/GenBank/DDBJ databases">
        <authorList>
            <person name="Gilroy R."/>
        </authorList>
    </citation>
    <scope>NUCLEOTIDE SEQUENCE</scope>
    <source>
        <strain evidence="2">D5-748</strain>
    </source>
</reference>
<proteinExistence type="predicted"/>
<comment type="caution">
    <text evidence="2">The sequence shown here is derived from an EMBL/GenBank/DDBJ whole genome shotgun (WGS) entry which is preliminary data.</text>
</comment>
<evidence type="ECO:0000256" key="1">
    <source>
        <dbReference type="SAM" id="MobiDB-lite"/>
    </source>
</evidence>
<organism evidence="2 3">
    <name type="scientific">Candidatus Cryptobacteroides merdavium</name>
    <dbReference type="NCBI Taxonomy" id="2840769"/>
    <lineage>
        <taxon>Bacteria</taxon>
        <taxon>Pseudomonadati</taxon>
        <taxon>Bacteroidota</taxon>
        <taxon>Bacteroidia</taxon>
        <taxon>Bacteroidales</taxon>
        <taxon>Candidatus Cryptobacteroides</taxon>
    </lineage>
</organism>
<dbReference type="EMBL" id="JADIMO010000099">
    <property type="protein sequence ID" value="MBO8445600.1"/>
    <property type="molecule type" value="Genomic_DNA"/>
</dbReference>
<gene>
    <name evidence="2" type="ORF">IAC23_07925</name>
</gene>
<reference evidence="2" key="2">
    <citation type="journal article" date="2021" name="PeerJ">
        <title>Extensive microbial diversity within the chicken gut microbiome revealed by metagenomics and culture.</title>
        <authorList>
            <person name="Gilroy R."/>
            <person name="Ravi A."/>
            <person name="Getino M."/>
            <person name="Pursley I."/>
            <person name="Horton D.L."/>
            <person name="Alikhan N.F."/>
            <person name="Baker D."/>
            <person name="Gharbi K."/>
            <person name="Hall N."/>
            <person name="Watson M."/>
            <person name="Adriaenssens E.M."/>
            <person name="Foster-Nyarko E."/>
            <person name="Jarju S."/>
            <person name="Secka A."/>
            <person name="Antonio M."/>
            <person name="Oren A."/>
            <person name="Chaudhuri R.R."/>
            <person name="La Ragione R."/>
            <person name="Hildebrand F."/>
            <person name="Pallen M.J."/>
        </authorList>
    </citation>
    <scope>NUCLEOTIDE SEQUENCE</scope>
    <source>
        <strain evidence="2">D5-748</strain>
    </source>
</reference>
<evidence type="ECO:0000313" key="2">
    <source>
        <dbReference type="EMBL" id="MBO8445600.1"/>
    </source>
</evidence>
<dbReference type="AlphaFoldDB" id="A0A9D9EEP5"/>
<sequence length="196" mass="22859">MRDNDISQQVKTRTITVLYGFLTQRQEIPEYILKEYGLTEDYAMYNRIENMEYEDYETGRKDGRLPDITAMEARLTRKIEAAMESCGKPPVPYLEKLNEELEILGMVAKNPKYADNILYKLDFFAKYGIDRTAPHRTQSEQAKNAYRELDSRFVRMTGRRPYADELFGPDRRQAGIADNNRGRTLRNRPGGRKPGM</sequence>
<feature type="compositionally biased region" description="Basic residues" evidence="1">
    <location>
        <begin position="183"/>
        <end position="196"/>
    </location>
</feature>
<dbReference type="Proteomes" id="UP000823619">
    <property type="component" value="Unassembled WGS sequence"/>
</dbReference>
<name>A0A9D9EEP5_9BACT</name>
<protein>
    <submittedName>
        <fullName evidence="2">Uncharacterized protein</fullName>
    </submittedName>
</protein>
<accession>A0A9D9EEP5</accession>
<feature type="region of interest" description="Disordered" evidence="1">
    <location>
        <begin position="165"/>
        <end position="196"/>
    </location>
</feature>